<evidence type="ECO:0000259" key="8">
    <source>
        <dbReference type="PROSITE" id="PS50850"/>
    </source>
</evidence>
<dbReference type="PRINTS" id="PR00171">
    <property type="entry name" value="SUGRTRNSPORT"/>
</dbReference>
<feature type="transmembrane region" description="Helical" evidence="7">
    <location>
        <begin position="67"/>
        <end position="87"/>
    </location>
</feature>
<keyword evidence="11" id="KW-1185">Reference proteome</keyword>
<dbReference type="EMBL" id="UYYG01000047">
    <property type="protein sequence ID" value="VDN52154.1"/>
    <property type="molecule type" value="Genomic_DNA"/>
</dbReference>
<evidence type="ECO:0000256" key="5">
    <source>
        <dbReference type="ARBA" id="ARBA00022989"/>
    </source>
</evidence>
<accession>A0A0N4UJY8</accession>
<dbReference type="InterPro" id="IPR020846">
    <property type="entry name" value="MFS_dom"/>
</dbReference>
<feature type="domain" description="Major facilitator superfamily (MFS) profile" evidence="8">
    <location>
        <begin position="30"/>
        <end position="155"/>
    </location>
</feature>
<dbReference type="InterPro" id="IPR005828">
    <property type="entry name" value="MFS_sugar_transport-like"/>
</dbReference>
<dbReference type="OrthoDB" id="5849205at2759"/>
<dbReference type="InterPro" id="IPR036259">
    <property type="entry name" value="MFS_trans_sf"/>
</dbReference>
<dbReference type="SUPFAM" id="SSF103473">
    <property type="entry name" value="MFS general substrate transporter"/>
    <property type="match status" value="1"/>
</dbReference>
<keyword evidence="6 7" id="KW-0472">Membrane</keyword>
<gene>
    <name evidence="9" type="ORF">DME_LOCUS2127</name>
</gene>
<dbReference type="Pfam" id="PF00083">
    <property type="entry name" value="Sugar_tr"/>
    <property type="match status" value="1"/>
</dbReference>
<sequence>MVQVAVVANLDSRRPMPKRKPKTSYYVINLSIMAVIGGFLFGFDTGIVSGTMLYVPQNDGMKPMSSLWKELIVSITPGFASIGALFAGQVSDRYGRKKMIILSSIVFGVGAIICGMAPEKVSLLFGRLLLGIAIGEEKLKIYAIFLAHEQMNENI</sequence>
<dbReference type="GO" id="GO:0005366">
    <property type="term" value="F:myo-inositol:proton symporter activity"/>
    <property type="evidence" value="ECO:0007669"/>
    <property type="project" value="TreeGrafter"/>
</dbReference>
<keyword evidence="5 7" id="KW-1133">Transmembrane helix</keyword>
<protein>
    <submittedName>
        <fullName evidence="12">MFS domain-containing protein</fullName>
    </submittedName>
</protein>
<evidence type="ECO:0000256" key="1">
    <source>
        <dbReference type="ARBA" id="ARBA00004141"/>
    </source>
</evidence>
<proteinExistence type="inferred from homology"/>
<dbReference type="STRING" id="318479.A0A0N4UJY8"/>
<evidence type="ECO:0000313" key="12">
    <source>
        <dbReference type="WBParaSite" id="DME_0000800201-mRNA-1"/>
    </source>
</evidence>
<comment type="similarity">
    <text evidence="2">Belongs to the major facilitator superfamily. Sugar transporter (TC 2.A.1.1) family.</text>
</comment>
<dbReference type="PANTHER" id="PTHR48020:SF12">
    <property type="entry name" value="PROTON MYO-INOSITOL COTRANSPORTER"/>
    <property type="match status" value="1"/>
</dbReference>
<evidence type="ECO:0000256" key="4">
    <source>
        <dbReference type="ARBA" id="ARBA00022692"/>
    </source>
</evidence>
<evidence type="ECO:0000313" key="9">
    <source>
        <dbReference type="EMBL" id="VDN52154.1"/>
    </source>
</evidence>
<evidence type="ECO:0000313" key="10">
    <source>
        <dbReference type="Proteomes" id="UP000038040"/>
    </source>
</evidence>
<evidence type="ECO:0000256" key="6">
    <source>
        <dbReference type="ARBA" id="ARBA00023136"/>
    </source>
</evidence>
<dbReference type="WBParaSite" id="DME_0000800201-mRNA-1">
    <property type="protein sequence ID" value="DME_0000800201-mRNA-1"/>
    <property type="gene ID" value="DME_0000800201"/>
</dbReference>
<dbReference type="PROSITE" id="PS50850">
    <property type="entry name" value="MFS"/>
    <property type="match status" value="1"/>
</dbReference>
<evidence type="ECO:0000313" key="11">
    <source>
        <dbReference type="Proteomes" id="UP000274756"/>
    </source>
</evidence>
<dbReference type="InterPro" id="IPR050814">
    <property type="entry name" value="Myo-inositol_Transporter"/>
</dbReference>
<dbReference type="PROSITE" id="PS00216">
    <property type="entry name" value="SUGAR_TRANSPORT_1"/>
    <property type="match status" value="1"/>
</dbReference>
<feature type="transmembrane region" description="Helical" evidence="7">
    <location>
        <begin position="23"/>
        <end position="47"/>
    </location>
</feature>
<comment type="subcellular location">
    <subcellularLocation>
        <location evidence="1">Membrane</location>
        <topology evidence="1">Multi-pass membrane protein</topology>
    </subcellularLocation>
</comment>
<keyword evidence="3" id="KW-0813">Transport</keyword>
<dbReference type="InterPro" id="IPR003663">
    <property type="entry name" value="Sugar/inositol_transpt"/>
</dbReference>
<organism evidence="10 12">
    <name type="scientific">Dracunculus medinensis</name>
    <name type="common">Guinea worm</name>
    <dbReference type="NCBI Taxonomy" id="318479"/>
    <lineage>
        <taxon>Eukaryota</taxon>
        <taxon>Metazoa</taxon>
        <taxon>Ecdysozoa</taxon>
        <taxon>Nematoda</taxon>
        <taxon>Chromadorea</taxon>
        <taxon>Rhabditida</taxon>
        <taxon>Spirurina</taxon>
        <taxon>Dracunculoidea</taxon>
        <taxon>Dracunculidae</taxon>
        <taxon>Dracunculus</taxon>
    </lineage>
</organism>
<evidence type="ECO:0000256" key="7">
    <source>
        <dbReference type="SAM" id="Phobius"/>
    </source>
</evidence>
<evidence type="ECO:0000256" key="3">
    <source>
        <dbReference type="ARBA" id="ARBA00022448"/>
    </source>
</evidence>
<dbReference type="Proteomes" id="UP000274756">
    <property type="component" value="Unassembled WGS sequence"/>
</dbReference>
<evidence type="ECO:0000256" key="2">
    <source>
        <dbReference type="ARBA" id="ARBA00010992"/>
    </source>
</evidence>
<dbReference type="AlphaFoldDB" id="A0A0N4UJY8"/>
<dbReference type="PANTHER" id="PTHR48020">
    <property type="entry name" value="PROTON MYO-INOSITOL COTRANSPORTER"/>
    <property type="match status" value="1"/>
</dbReference>
<feature type="transmembrane region" description="Helical" evidence="7">
    <location>
        <begin position="99"/>
        <end position="118"/>
    </location>
</feature>
<keyword evidence="4 7" id="KW-0812">Transmembrane</keyword>
<dbReference type="InterPro" id="IPR005829">
    <property type="entry name" value="Sugar_transporter_CS"/>
</dbReference>
<reference evidence="9 11" key="2">
    <citation type="submission" date="2018-11" db="EMBL/GenBank/DDBJ databases">
        <authorList>
            <consortium name="Pathogen Informatics"/>
        </authorList>
    </citation>
    <scope>NUCLEOTIDE SEQUENCE [LARGE SCALE GENOMIC DNA]</scope>
</reference>
<name>A0A0N4UJY8_DRAME</name>
<dbReference type="GO" id="GO:0016324">
    <property type="term" value="C:apical plasma membrane"/>
    <property type="evidence" value="ECO:0007669"/>
    <property type="project" value="TreeGrafter"/>
</dbReference>
<dbReference type="Proteomes" id="UP000038040">
    <property type="component" value="Unplaced"/>
</dbReference>
<reference evidence="12" key="1">
    <citation type="submission" date="2017-02" db="UniProtKB">
        <authorList>
            <consortium name="WormBaseParasite"/>
        </authorList>
    </citation>
    <scope>IDENTIFICATION</scope>
</reference>
<dbReference type="Gene3D" id="1.20.1250.20">
    <property type="entry name" value="MFS general substrate transporter like domains"/>
    <property type="match status" value="1"/>
</dbReference>